<dbReference type="WBParaSite" id="Hba_13539">
    <property type="protein sequence ID" value="Hba_13539"/>
    <property type="gene ID" value="Hba_13539"/>
</dbReference>
<dbReference type="AlphaFoldDB" id="A0A1I7X819"/>
<keyword evidence="1" id="KW-0472">Membrane</keyword>
<protein>
    <submittedName>
        <fullName evidence="3">Secreted protein</fullName>
    </submittedName>
</protein>
<name>A0A1I7X819_HETBA</name>
<evidence type="ECO:0000256" key="1">
    <source>
        <dbReference type="SAM" id="Phobius"/>
    </source>
</evidence>
<proteinExistence type="predicted"/>
<dbReference type="Proteomes" id="UP000095283">
    <property type="component" value="Unplaced"/>
</dbReference>
<feature type="transmembrane region" description="Helical" evidence="1">
    <location>
        <begin position="53"/>
        <end position="75"/>
    </location>
</feature>
<reference evidence="3" key="1">
    <citation type="submission" date="2016-11" db="UniProtKB">
        <authorList>
            <consortium name="WormBaseParasite"/>
        </authorList>
    </citation>
    <scope>IDENTIFICATION</scope>
</reference>
<organism evidence="2 3">
    <name type="scientific">Heterorhabditis bacteriophora</name>
    <name type="common">Entomopathogenic nematode worm</name>
    <dbReference type="NCBI Taxonomy" id="37862"/>
    <lineage>
        <taxon>Eukaryota</taxon>
        <taxon>Metazoa</taxon>
        <taxon>Ecdysozoa</taxon>
        <taxon>Nematoda</taxon>
        <taxon>Chromadorea</taxon>
        <taxon>Rhabditida</taxon>
        <taxon>Rhabditina</taxon>
        <taxon>Rhabditomorpha</taxon>
        <taxon>Strongyloidea</taxon>
        <taxon>Heterorhabditidae</taxon>
        <taxon>Heterorhabditis</taxon>
    </lineage>
</organism>
<sequence>MFAMAFSVNALRMLLRAFLSVRFTPTIFALLHALLEGFNIINLHKDDFCISNAVIPIITYNSYLGNLNILMLMLCNKNLNK</sequence>
<evidence type="ECO:0000313" key="2">
    <source>
        <dbReference type="Proteomes" id="UP000095283"/>
    </source>
</evidence>
<evidence type="ECO:0000313" key="3">
    <source>
        <dbReference type="WBParaSite" id="Hba_13539"/>
    </source>
</evidence>
<keyword evidence="1" id="KW-1133">Transmembrane helix</keyword>
<keyword evidence="2" id="KW-1185">Reference proteome</keyword>
<accession>A0A1I7X819</accession>
<feature type="transmembrane region" description="Helical" evidence="1">
    <location>
        <begin position="21"/>
        <end position="41"/>
    </location>
</feature>
<keyword evidence="1" id="KW-0812">Transmembrane</keyword>